<organism evidence="7">
    <name type="scientific">Ophiocordyceps unilateralis</name>
    <name type="common">Zombie-ant fungus</name>
    <name type="synonym">Torrubia unilateralis</name>
    <dbReference type="NCBI Taxonomy" id="268505"/>
    <lineage>
        <taxon>Eukaryota</taxon>
        <taxon>Fungi</taxon>
        <taxon>Dikarya</taxon>
        <taxon>Ascomycota</taxon>
        <taxon>Pezizomycotina</taxon>
        <taxon>Sordariomycetes</taxon>
        <taxon>Hypocreomycetidae</taxon>
        <taxon>Hypocreales</taxon>
        <taxon>Ophiocordycipitaceae</taxon>
        <taxon>Ophiocordyceps</taxon>
    </lineage>
</organism>
<dbReference type="GO" id="GO:0044550">
    <property type="term" value="P:secondary metabolite biosynthetic process"/>
    <property type="evidence" value="ECO:0007669"/>
    <property type="project" value="TreeGrafter"/>
</dbReference>
<dbReference type="Pfam" id="PF02801">
    <property type="entry name" value="Ketoacyl-synt_C"/>
    <property type="match status" value="1"/>
</dbReference>
<dbReference type="InterPro" id="IPR032821">
    <property type="entry name" value="PKS_assoc"/>
</dbReference>
<evidence type="ECO:0000256" key="2">
    <source>
        <dbReference type="ARBA" id="ARBA00022553"/>
    </source>
</evidence>
<feature type="non-terminal residue" evidence="7">
    <location>
        <position position="261"/>
    </location>
</feature>
<sequence length="261" mass="27666">EGHGTGTPVGDPLEVAALAGVFGRRGAFIGSVKPNVGHGEGASGITSIIKAALSLENSTIPPNINFSTPNPKIPWEDYKFEVPLEPMPFPEGRPARISVNSFGIGGANAHAILESAAEYGISSLHNGRRNGRSTDNRKEKQNGRENGLTESGRHNTSRQSSSSNSSSSWEALETWPSVLPVSASTENSLQRRISDIKGYVEARPGSIDDVVYTMGLGRAHLAFRSFCIVQDGAARSLDFSSAEKAGACKAVFVFSGHGAQW</sequence>
<dbReference type="Gene3D" id="3.40.47.10">
    <property type="match status" value="1"/>
</dbReference>
<name>B7TIS1_OPHUN</name>
<evidence type="ECO:0000256" key="4">
    <source>
        <dbReference type="ARBA" id="ARBA00023268"/>
    </source>
</evidence>
<evidence type="ECO:0000256" key="3">
    <source>
        <dbReference type="ARBA" id="ARBA00022679"/>
    </source>
</evidence>
<evidence type="ECO:0000256" key="5">
    <source>
        <dbReference type="SAM" id="MobiDB-lite"/>
    </source>
</evidence>
<keyword evidence="4" id="KW-0511">Multifunctional enzyme</keyword>
<accession>B7TIS1</accession>
<dbReference type="CDD" id="cd00833">
    <property type="entry name" value="PKS"/>
    <property type="match status" value="1"/>
</dbReference>
<dbReference type="AlphaFoldDB" id="B7TIS1"/>
<reference evidence="7" key="1">
    <citation type="journal article" date="2009" name="Appl. Environ. Microbiol.">
        <title>Insect-specific polyketide synthases (PKSs), potential PKS-nonribosomal peptide synthetase hybrids, and novel PKS clades in tropical fungi.</title>
        <authorList>
            <person name="Amnuaykanjanasin A."/>
            <person name="Phonghanpot S."/>
            <person name="Sengpanich N."/>
            <person name="Cheevadhanarak S."/>
            <person name="Tanticharoen M."/>
        </authorList>
    </citation>
    <scope>NUCLEOTIDE SEQUENCE</scope>
    <source>
        <strain evidence="7">F1R1A3</strain>
    </source>
</reference>
<protein>
    <submittedName>
        <fullName evidence="7">Polyketide synthase</fullName>
    </submittedName>
</protein>
<dbReference type="EMBL" id="FJ227550">
    <property type="protein sequence ID" value="ACJ67075.1"/>
    <property type="molecule type" value="Genomic_DNA"/>
</dbReference>
<evidence type="ECO:0000259" key="6">
    <source>
        <dbReference type="PROSITE" id="PS52004"/>
    </source>
</evidence>
<dbReference type="Gene3D" id="3.30.70.3290">
    <property type="match status" value="1"/>
</dbReference>
<feature type="non-terminal residue" evidence="7">
    <location>
        <position position="1"/>
    </location>
</feature>
<dbReference type="GO" id="GO:0004312">
    <property type="term" value="F:fatty acid synthase activity"/>
    <property type="evidence" value="ECO:0007669"/>
    <property type="project" value="TreeGrafter"/>
</dbReference>
<dbReference type="InterPro" id="IPR001227">
    <property type="entry name" value="Ac_transferase_dom_sf"/>
</dbReference>
<keyword evidence="2" id="KW-0597">Phosphoprotein</keyword>
<dbReference type="InterPro" id="IPR016039">
    <property type="entry name" value="Thiolase-like"/>
</dbReference>
<dbReference type="InterPro" id="IPR050091">
    <property type="entry name" value="PKS_NRPS_Biosynth_Enz"/>
</dbReference>
<proteinExistence type="predicted"/>
<dbReference type="InterPro" id="IPR020841">
    <property type="entry name" value="PKS_Beta-ketoAc_synthase_dom"/>
</dbReference>
<dbReference type="SUPFAM" id="SSF53901">
    <property type="entry name" value="Thiolase-like"/>
    <property type="match status" value="1"/>
</dbReference>
<dbReference type="SMART" id="SM00825">
    <property type="entry name" value="PKS_KS"/>
    <property type="match status" value="1"/>
</dbReference>
<dbReference type="PANTHER" id="PTHR43775">
    <property type="entry name" value="FATTY ACID SYNTHASE"/>
    <property type="match status" value="1"/>
</dbReference>
<dbReference type="PANTHER" id="PTHR43775:SF49">
    <property type="entry name" value="SYNTHASE, PUTATIVE (JCVI)-RELATED"/>
    <property type="match status" value="1"/>
</dbReference>
<dbReference type="Gene3D" id="3.40.366.10">
    <property type="entry name" value="Malonyl-Coenzyme A Acyl Carrier Protein, domain 2"/>
    <property type="match status" value="1"/>
</dbReference>
<dbReference type="GO" id="GO:0006633">
    <property type="term" value="P:fatty acid biosynthetic process"/>
    <property type="evidence" value="ECO:0007669"/>
    <property type="project" value="TreeGrafter"/>
</dbReference>
<dbReference type="PROSITE" id="PS52004">
    <property type="entry name" value="KS3_2"/>
    <property type="match status" value="1"/>
</dbReference>
<feature type="region of interest" description="Disordered" evidence="5">
    <location>
        <begin position="124"/>
        <end position="167"/>
    </location>
</feature>
<feature type="compositionally biased region" description="Basic and acidic residues" evidence="5">
    <location>
        <begin position="132"/>
        <end position="143"/>
    </location>
</feature>
<dbReference type="Pfam" id="PF16197">
    <property type="entry name" value="KAsynt_C_assoc"/>
    <property type="match status" value="1"/>
</dbReference>
<keyword evidence="1" id="KW-0596">Phosphopantetheine</keyword>
<feature type="compositionally biased region" description="Low complexity" evidence="5">
    <location>
        <begin position="157"/>
        <end position="167"/>
    </location>
</feature>
<feature type="domain" description="Ketosynthase family 3 (KS3)" evidence="6">
    <location>
        <begin position="1"/>
        <end position="115"/>
    </location>
</feature>
<dbReference type="InterPro" id="IPR014031">
    <property type="entry name" value="Ketoacyl_synth_C"/>
</dbReference>
<evidence type="ECO:0000256" key="1">
    <source>
        <dbReference type="ARBA" id="ARBA00022450"/>
    </source>
</evidence>
<evidence type="ECO:0000313" key="7">
    <source>
        <dbReference type="EMBL" id="ACJ67075.1"/>
    </source>
</evidence>
<keyword evidence="3" id="KW-0808">Transferase</keyword>